<gene>
    <name evidence="4" type="ORF">ACFOVU_24210</name>
</gene>
<dbReference type="Gene3D" id="3.40.50.1980">
    <property type="entry name" value="Nitrogenase molybdenum iron protein domain"/>
    <property type="match status" value="2"/>
</dbReference>
<proteinExistence type="inferred from homology"/>
<dbReference type="PANTHER" id="PTHR30535:SF7">
    <property type="entry name" value="IRON(III) DICITRATE-BINDING PROTEIN"/>
    <property type="match status" value="1"/>
</dbReference>
<evidence type="ECO:0000259" key="3">
    <source>
        <dbReference type="PROSITE" id="PS50983"/>
    </source>
</evidence>
<reference evidence="5" key="1">
    <citation type="journal article" date="2019" name="Int. J. Syst. Evol. Microbiol.">
        <title>The Global Catalogue of Microorganisms (GCM) 10K type strain sequencing project: providing services to taxonomists for standard genome sequencing and annotation.</title>
        <authorList>
            <consortium name="The Broad Institute Genomics Platform"/>
            <consortium name="The Broad Institute Genome Sequencing Center for Infectious Disease"/>
            <person name="Wu L."/>
            <person name="Ma J."/>
        </authorList>
    </citation>
    <scope>NUCLEOTIDE SEQUENCE [LARGE SCALE GENOMIC DNA]</scope>
    <source>
        <strain evidence="5">TBRC 1826</strain>
    </source>
</reference>
<organism evidence="4 5">
    <name type="scientific">Nocardiopsis sediminis</name>
    <dbReference type="NCBI Taxonomy" id="1778267"/>
    <lineage>
        <taxon>Bacteria</taxon>
        <taxon>Bacillati</taxon>
        <taxon>Actinomycetota</taxon>
        <taxon>Actinomycetes</taxon>
        <taxon>Streptosporangiales</taxon>
        <taxon>Nocardiopsidaceae</taxon>
        <taxon>Nocardiopsis</taxon>
    </lineage>
</organism>
<accession>A0ABV8FUI0</accession>
<evidence type="ECO:0000256" key="2">
    <source>
        <dbReference type="SAM" id="MobiDB-lite"/>
    </source>
</evidence>
<keyword evidence="5" id="KW-1185">Reference proteome</keyword>
<dbReference type="PANTHER" id="PTHR30535">
    <property type="entry name" value="VITAMIN B12-BINDING PROTEIN"/>
    <property type="match status" value="1"/>
</dbReference>
<dbReference type="Proteomes" id="UP001595847">
    <property type="component" value="Unassembled WGS sequence"/>
</dbReference>
<evidence type="ECO:0000313" key="5">
    <source>
        <dbReference type="Proteomes" id="UP001595847"/>
    </source>
</evidence>
<feature type="domain" description="Fe/B12 periplasmic-binding" evidence="3">
    <location>
        <begin position="83"/>
        <end position="356"/>
    </location>
</feature>
<dbReference type="SUPFAM" id="SSF53807">
    <property type="entry name" value="Helical backbone' metal receptor"/>
    <property type="match status" value="1"/>
</dbReference>
<comment type="caution">
    <text evidence="4">The sequence shown here is derived from an EMBL/GenBank/DDBJ whole genome shotgun (WGS) entry which is preliminary data.</text>
</comment>
<dbReference type="InterPro" id="IPR002491">
    <property type="entry name" value="ABC_transptr_periplasmic_BD"/>
</dbReference>
<feature type="region of interest" description="Disordered" evidence="2">
    <location>
        <begin position="50"/>
        <end position="81"/>
    </location>
</feature>
<comment type="similarity">
    <text evidence="1">Belongs to the bacterial solute-binding protein 8 family.</text>
</comment>
<evidence type="ECO:0000313" key="4">
    <source>
        <dbReference type="EMBL" id="MFC3999044.1"/>
    </source>
</evidence>
<dbReference type="RefSeq" id="WP_378537255.1">
    <property type="nucleotide sequence ID" value="NZ_JBHSBH010000015.1"/>
</dbReference>
<dbReference type="Pfam" id="PF01497">
    <property type="entry name" value="Peripla_BP_2"/>
    <property type="match status" value="1"/>
</dbReference>
<protein>
    <submittedName>
        <fullName evidence="4">ABC transporter substrate-binding protein</fullName>
    </submittedName>
</protein>
<name>A0ABV8FUI0_9ACTN</name>
<sequence>MTTISAEPSPAPERAAPDADAGAGAACRAAPLRRLVAVAAAGALLATAAGCAQPGGGTPAEGAADTAAQSCPAPPTPDDPPERVVTLDGGSAAILAGLGLADRIVGTADTGFFDPFEGEEAQELSRIPVLEDGQAGRELVIAAEPDLVMGIHPFQFGSFDGTPTVAELRAAGSDALVACPASGTVTGIDGTLEFIGQTAEVFGVPERGEELAERVASDADAAAPPSGTAPVRVLMVSDAPQAGRPIGTLGAASPANGVITRAGGENIAGDIEQELLEVSPEEVVARDPEAIVVLTGFSTLSGPEIADAVRADPVLSRTTAVREDRFAVLPQSIAVSPSVLNGRAVAAIAETLHATA</sequence>
<dbReference type="EMBL" id="JBHSBH010000015">
    <property type="protein sequence ID" value="MFC3999044.1"/>
    <property type="molecule type" value="Genomic_DNA"/>
</dbReference>
<feature type="region of interest" description="Disordered" evidence="2">
    <location>
        <begin position="1"/>
        <end position="23"/>
    </location>
</feature>
<dbReference type="InterPro" id="IPR050902">
    <property type="entry name" value="ABC_Transporter_SBP"/>
</dbReference>
<evidence type="ECO:0000256" key="1">
    <source>
        <dbReference type="ARBA" id="ARBA00008814"/>
    </source>
</evidence>
<dbReference type="PROSITE" id="PS50983">
    <property type="entry name" value="FE_B12_PBP"/>
    <property type="match status" value="1"/>
</dbReference>